<dbReference type="AlphaFoldDB" id="A1KC95"/>
<protein>
    <submittedName>
        <fullName evidence="2">Regulatory lipoprotein</fullName>
    </submittedName>
</protein>
<evidence type="ECO:0000256" key="1">
    <source>
        <dbReference type="ARBA" id="ARBA00022729"/>
    </source>
</evidence>
<dbReference type="Proteomes" id="UP000002588">
    <property type="component" value="Chromosome"/>
</dbReference>
<organism evidence="2 3">
    <name type="scientific">Azoarcus sp. (strain BH72)</name>
    <dbReference type="NCBI Taxonomy" id="418699"/>
    <lineage>
        <taxon>Bacteria</taxon>
        <taxon>Pseudomonadati</taxon>
        <taxon>Pseudomonadota</taxon>
        <taxon>Betaproteobacteria</taxon>
        <taxon>Rhodocyclales</taxon>
        <taxon>Zoogloeaceae</taxon>
        <taxon>Azoarcus</taxon>
    </lineage>
</organism>
<dbReference type="SUPFAM" id="SSF53850">
    <property type="entry name" value="Periplasmic binding protein-like II"/>
    <property type="match status" value="1"/>
</dbReference>
<proteinExistence type="predicted"/>
<keyword evidence="3" id="KW-1185">Reference proteome</keyword>
<dbReference type="KEGG" id="azo:azo3835"/>
<keyword evidence="2" id="KW-0449">Lipoprotein</keyword>
<dbReference type="eggNOG" id="COG1840">
    <property type="taxonomic scope" value="Bacteria"/>
</dbReference>
<sequence length="439" mass="46763">MNSALDEHGRRRRRLLQQLAGGSAALAAGLRAHAAAPARVTVMTAYPEEVMARVEAAFERAHPEYRLQLLWRMPHDALPYLSQPGQGGVDVYWSASPRTFGQLKAAGAFRRLEIATAGLPDRIGRTPLADPDGYYRATEMAGFGFVLNPGALAALGVAPPTDWPALADPRLAGRIVLPNPARVGFAPVLVDIVLQAYGWTRGWALWSEIAGLANWVGRGGTSVSDEVVAGRAALGVSIDFFVASAMANGAPLRFVYPARGGINPAHVAITAATSNPAGARAFAAFVLSAEGQRILTHPDIRKLPVRPAAYEGLPADYPRPFEAAAHGAYDYDNDAGRERLAVVAALFEQSFVVGHEQRAALWRRVHAAEAAGREVGAARRLLSTVPLGEAEASSPALTAMFRERLEGAEGAPRRVEIDWQFAAARAVGEAARLLQELGA</sequence>
<keyword evidence="1" id="KW-0732">Signal</keyword>
<dbReference type="PROSITE" id="PS51318">
    <property type="entry name" value="TAT"/>
    <property type="match status" value="1"/>
</dbReference>
<dbReference type="Pfam" id="PF13343">
    <property type="entry name" value="SBP_bac_6"/>
    <property type="match status" value="1"/>
</dbReference>
<evidence type="ECO:0000313" key="3">
    <source>
        <dbReference type="Proteomes" id="UP000002588"/>
    </source>
</evidence>
<dbReference type="CDD" id="cd18774">
    <property type="entry name" value="PDC2_HK_sensor"/>
    <property type="match status" value="1"/>
</dbReference>
<dbReference type="InterPro" id="IPR006311">
    <property type="entry name" value="TAT_signal"/>
</dbReference>
<evidence type="ECO:0000313" key="2">
    <source>
        <dbReference type="EMBL" id="CAL96451.1"/>
    </source>
</evidence>
<reference evidence="2 3" key="1">
    <citation type="journal article" date="2006" name="Nat. Biotechnol.">
        <title>Complete genome of the mutualistic, N2-fixing grass endophyte Azoarcus sp. strain BH72.</title>
        <authorList>
            <person name="Krause A."/>
            <person name="Ramakumar A."/>
            <person name="Bartels D."/>
            <person name="Battistoni F."/>
            <person name="Bekel T."/>
            <person name="Boch J."/>
            <person name="Boehm M."/>
            <person name="Friedrich F."/>
            <person name="Hurek T."/>
            <person name="Krause L."/>
            <person name="Linke B."/>
            <person name="McHardy A.C."/>
            <person name="Sarkar A."/>
            <person name="Schneiker S."/>
            <person name="Syed A.A."/>
            <person name="Thauer R."/>
            <person name="Vorhoelter F.-J."/>
            <person name="Weidner S."/>
            <person name="Puehler A."/>
            <person name="Reinhold-Hurek B."/>
            <person name="Kaiser O."/>
            <person name="Goesmann A."/>
        </authorList>
    </citation>
    <scope>NUCLEOTIDE SEQUENCE [LARGE SCALE GENOMIC DNA]</scope>
    <source>
        <strain evidence="2 3">BH72</strain>
    </source>
</reference>
<dbReference type="EMBL" id="AM406670">
    <property type="protein sequence ID" value="CAL96451.1"/>
    <property type="molecule type" value="Genomic_DNA"/>
</dbReference>
<accession>A1KC95</accession>
<dbReference type="Gene3D" id="3.40.190.10">
    <property type="entry name" value="Periplasmic binding protein-like II"/>
    <property type="match status" value="2"/>
</dbReference>
<dbReference type="PANTHER" id="PTHR30006:SF24">
    <property type="entry name" value="SLL0237 PROTEIN"/>
    <property type="match status" value="1"/>
</dbReference>
<dbReference type="RefSeq" id="WP_011767557.1">
    <property type="nucleotide sequence ID" value="NC_008702.1"/>
</dbReference>
<gene>
    <name evidence="2" type="primary">pgtC</name>
    <name evidence="2" type="ordered locus">azo3835</name>
</gene>
<name>A1KC95_AZOSB</name>
<dbReference type="HOGENOM" id="CLU_040513_0_0_4"/>
<dbReference type="STRING" id="62928.azo3835"/>
<dbReference type="PANTHER" id="PTHR30006">
    <property type="entry name" value="THIAMINE-BINDING PERIPLASMIC PROTEIN-RELATED"/>
    <property type="match status" value="1"/>
</dbReference>